<accession>A0ACB7T5K8</accession>
<protein>
    <submittedName>
        <fullName evidence="1">Uncharacterized protein</fullName>
    </submittedName>
</protein>
<dbReference type="Proteomes" id="UP000821845">
    <property type="component" value="Chromosome 10"/>
</dbReference>
<reference evidence="1" key="1">
    <citation type="submission" date="2020-05" db="EMBL/GenBank/DDBJ databases">
        <title>Large-scale comparative analyses of tick genomes elucidate their genetic diversity and vector capacities.</title>
        <authorList>
            <person name="Jia N."/>
            <person name="Wang J."/>
            <person name="Shi W."/>
            <person name="Du L."/>
            <person name="Sun Y."/>
            <person name="Zhan W."/>
            <person name="Jiang J."/>
            <person name="Wang Q."/>
            <person name="Zhang B."/>
            <person name="Ji P."/>
            <person name="Sakyi L.B."/>
            <person name="Cui X."/>
            <person name="Yuan T."/>
            <person name="Jiang B."/>
            <person name="Yang W."/>
            <person name="Lam T.T.-Y."/>
            <person name="Chang Q."/>
            <person name="Ding S."/>
            <person name="Wang X."/>
            <person name="Zhu J."/>
            <person name="Ruan X."/>
            <person name="Zhao L."/>
            <person name="Wei J."/>
            <person name="Que T."/>
            <person name="Du C."/>
            <person name="Cheng J."/>
            <person name="Dai P."/>
            <person name="Han X."/>
            <person name="Huang E."/>
            <person name="Gao Y."/>
            <person name="Liu J."/>
            <person name="Shao H."/>
            <person name="Ye R."/>
            <person name="Li L."/>
            <person name="Wei W."/>
            <person name="Wang X."/>
            <person name="Wang C."/>
            <person name="Yang T."/>
            <person name="Huo Q."/>
            <person name="Li W."/>
            <person name="Guo W."/>
            <person name="Chen H."/>
            <person name="Zhou L."/>
            <person name="Ni X."/>
            <person name="Tian J."/>
            <person name="Zhou Y."/>
            <person name="Sheng Y."/>
            <person name="Liu T."/>
            <person name="Pan Y."/>
            <person name="Xia L."/>
            <person name="Li J."/>
            <person name="Zhao F."/>
            <person name="Cao W."/>
        </authorList>
    </citation>
    <scope>NUCLEOTIDE SEQUENCE</scope>
    <source>
        <strain evidence="1">Hyas-2018</strain>
    </source>
</reference>
<keyword evidence="2" id="KW-1185">Reference proteome</keyword>
<organism evidence="1 2">
    <name type="scientific">Hyalomma asiaticum</name>
    <name type="common">Tick</name>
    <dbReference type="NCBI Taxonomy" id="266040"/>
    <lineage>
        <taxon>Eukaryota</taxon>
        <taxon>Metazoa</taxon>
        <taxon>Ecdysozoa</taxon>
        <taxon>Arthropoda</taxon>
        <taxon>Chelicerata</taxon>
        <taxon>Arachnida</taxon>
        <taxon>Acari</taxon>
        <taxon>Parasitiformes</taxon>
        <taxon>Ixodida</taxon>
        <taxon>Ixodoidea</taxon>
        <taxon>Ixodidae</taxon>
        <taxon>Hyalomminae</taxon>
        <taxon>Hyalomma</taxon>
    </lineage>
</organism>
<gene>
    <name evidence="1" type="ORF">HPB50_003929</name>
</gene>
<dbReference type="EMBL" id="CM023490">
    <property type="protein sequence ID" value="KAH6942343.1"/>
    <property type="molecule type" value="Genomic_DNA"/>
</dbReference>
<name>A0ACB7T5K8_HYAAI</name>
<evidence type="ECO:0000313" key="2">
    <source>
        <dbReference type="Proteomes" id="UP000821845"/>
    </source>
</evidence>
<sequence length="104" mass="11270">MLSVELPLDFDVSGTSPANCAAVTCDPATCQDVQCTCGSYKDQCGCCDVCYKCHNEVCSSLTPDPCTEGYHCVLDRPDERFDVGTTGHCKHRNETATAHHHAKN</sequence>
<comment type="caution">
    <text evidence="1">The sequence shown here is derived from an EMBL/GenBank/DDBJ whole genome shotgun (WGS) entry which is preliminary data.</text>
</comment>
<evidence type="ECO:0000313" key="1">
    <source>
        <dbReference type="EMBL" id="KAH6942343.1"/>
    </source>
</evidence>
<proteinExistence type="predicted"/>